<dbReference type="AlphaFoldDB" id="A0A6A6WL65"/>
<dbReference type="EMBL" id="ML996565">
    <property type="protein sequence ID" value="KAF2762913.1"/>
    <property type="molecule type" value="Genomic_DNA"/>
</dbReference>
<dbReference type="GeneID" id="54487341"/>
<dbReference type="RefSeq" id="XP_033605364.1">
    <property type="nucleotide sequence ID" value="XM_033746287.1"/>
</dbReference>
<reference evidence="1" key="1">
    <citation type="journal article" date="2020" name="Stud. Mycol.">
        <title>101 Dothideomycetes genomes: a test case for predicting lifestyles and emergence of pathogens.</title>
        <authorList>
            <person name="Haridas S."/>
            <person name="Albert R."/>
            <person name="Binder M."/>
            <person name="Bloem J."/>
            <person name="Labutti K."/>
            <person name="Salamov A."/>
            <person name="Andreopoulos B."/>
            <person name="Baker S."/>
            <person name="Barry K."/>
            <person name="Bills G."/>
            <person name="Bluhm B."/>
            <person name="Cannon C."/>
            <person name="Castanera R."/>
            <person name="Culley D."/>
            <person name="Daum C."/>
            <person name="Ezra D."/>
            <person name="Gonzalez J."/>
            <person name="Henrissat B."/>
            <person name="Kuo A."/>
            <person name="Liang C."/>
            <person name="Lipzen A."/>
            <person name="Lutzoni F."/>
            <person name="Magnuson J."/>
            <person name="Mondo S."/>
            <person name="Nolan M."/>
            <person name="Ohm R."/>
            <person name="Pangilinan J."/>
            <person name="Park H.-J."/>
            <person name="Ramirez L."/>
            <person name="Alfaro M."/>
            <person name="Sun H."/>
            <person name="Tritt A."/>
            <person name="Yoshinaga Y."/>
            <person name="Zwiers L.-H."/>
            <person name="Turgeon B."/>
            <person name="Goodwin S."/>
            <person name="Spatafora J."/>
            <person name="Crous P."/>
            <person name="Grigoriev I."/>
        </authorList>
    </citation>
    <scope>NUCLEOTIDE SEQUENCE</scope>
    <source>
        <strain evidence="1">CBS 121739</strain>
    </source>
</reference>
<keyword evidence="2" id="KW-1185">Reference proteome</keyword>
<proteinExistence type="predicted"/>
<gene>
    <name evidence="1" type="ORF">EJ05DRAFT_495764</name>
</gene>
<organism evidence="1 2">
    <name type="scientific">Pseudovirgaria hyperparasitica</name>
    <dbReference type="NCBI Taxonomy" id="470096"/>
    <lineage>
        <taxon>Eukaryota</taxon>
        <taxon>Fungi</taxon>
        <taxon>Dikarya</taxon>
        <taxon>Ascomycota</taxon>
        <taxon>Pezizomycotina</taxon>
        <taxon>Dothideomycetes</taxon>
        <taxon>Dothideomycetes incertae sedis</taxon>
        <taxon>Acrospermales</taxon>
        <taxon>Acrospermaceae</taxon>
        <taxon>Pseudovirgaria</taxon>
    </lineage>
</organism>
<sequence>MRQGSRVRDEETETVRRRREQVRLNVAALRRRRKALTGSQHAQPTWSNKTQHDFGKATCISGSRSRKHPVDASALSSDHVLLAVPVAGQQYAEVIVQFLLQQIPKKSDSQAPFWPPHHWMILLSEHTIVNESLHLAIKATALRVLSLVRLDRQAHISGLNLYGRALQTFRHEIIDGVSSPGDMIATALMMASFELMNLTAGGVQRWRSHVESVRPVMLNWARFATDDAFGRSLISCWDTQMVYSELLDEESRACERQSTEGGCGDIPTCTTLENYMLVQQRKLLSLSAALRFSPYTHDPLESEVPEDRYRETLTTELDHTCDIVEKRYGLLGKIMTILPKTIASPGGLDSEVDLVQYRLGLQ</sequence>
<evidence type="ECO:0000313" key="1">
    <source>
        <dbReference type="EMBL" id="KAF2762913.1"/>
    </source>
</evidence>
<name>A0A6A6WL65_9PEZI</name>
<protein>
    <submittedName>
        <fullName evidence="1">Uncharacterized protein</fullName>
    </submittedName>
</protein>
<evidence type="ECO:0000313" key="2">
    <source>
        <dbReference type="Proteomes" id="UP000799437"/>
    </source>
</evidence>
<dbReference type="Proteomes" id="UP000799437">
    <property type="component" value="Unassembled WGS sequence"/>
</dbReference>
<accession>A0A6A6WL65</accession>